<protein>
    <submittedName>
        <fullName evidence="8">NAD(P)-dependent alcohol dehydrogenase</fullName>
    </submittedName>
</protein>
<evidence type="ECO:0000256" key="4">
    <source>
        <dbReference type="ARBA" id="ARBA00022833"/>
    </source>
</evidence>
<dbReference type="PROSITE" id="PS00059">
    <property type="entry name" value="ADH_ZINC"/>
    <property type="match status" value="1"/>
</dbReference>
<dbReference type="RefSeq" id="WP_377389115.1">
    <property type="nucleotide sequence ID" value="NZ_JBHSAN010000015.1"/>
</dbReference>
<keyword evidence="4 6" id="KW-0862">Zinc</keyword>
<evidence type="ECO:0000256" key="1">
    <source>
        <dbReference type="ARBA" id="ARBA00001947"/>
    </source>
</evidence>
<comment type="cofactor">
    <cofactor evidence="1 6">
        <name>Zn(2+)</name>
        <dbReference type="ChEBI" id="CHEBI:29105"/>
    </cofactor>
</comment>
<evidence type="ECO:0000256" key="5">
    <source>
        <dbReference type="ARBA" id="ARBA00023002"/>
    </source>
</evidence>
<accession>A0ABW5W6T9</accession>
<name>A0ABW5W6T9_9PSEU</name>
<dbReference type="InterPro" id="IPR013149">
    <property type="entry name" value="ADH-like_C"/>
</dbReference>
<evidence type="ECO:0000313" key="9">
    <source>
        <dbReference type="Proteomes" id="UP001597478"/>
    </source>
</evidence>
<evidence type="ECO:0000259" key="7">
    <source>
        <dbReference type="SMART" id="SM00829"/>
    </source>
</evidence>
<dbReference type="EMBL" id="JBHUOF010000008">
    <property type="protein sequence ID" value="MFD2799517.1"/>
    <property type="molecule type" value="Genomic_DNA"/>
</dbReference>
<comment type="caution">
    <text evidence="8">The sequence shown here is derived from an EMBL/GenBank/DDBJ whole genome shotgun (WGS) entry which is preliminary data.</text>
</comment>
<keyword evidence="3 6" id="KW-0479">Metal-binding</keyword>
<dbReference type="SUPFAM" id="SSF50129">
    <property type="entry name" value="GroES-like"/>
    <property type="match status" value="1"/>
</dbReference>
<sequence>MASFDSEADGTGAALDGEAVPMKAFVMKEIGRVGFLDKPMPRPGPSDAIVRTTSALICTSDTHTVAGGIGPREDLTLGHEGVGVVHEVGSEVRDFHPGERVLAGAITPDWGSSAAQNGYPSQSGGPLGGFKFANGKDGVFAEYFHVNDADANLAKIPDSISDEAAVYCADMLSTGFMGAEKANIPIGGTVVVLAQGPVGLMATAGARLRGAGLVIGVESVPSRQKLARTYGADEIVDFTREDVLDRVLELTDGERADAAVEALGADATFQTAVKITKPGGTISNIGYFGEGEFVRIPRVEWGVGMADKTIATGLCPGGRVRMERLLQLLQNNRIDPTRMTTHTFRFDDMERAFEVSDKKLEDVIKVLITF</sequence>
<dbReference type="InterPro" id="IPR013154">
    <property type="entry name" value="ADH-like_N"/>
</dbReference>
<gene>
    <name evidence="8" type="ORF">ACFS2C_08940</name>
</gene>
<comment type="similarity">
    <text evidence="2 6">Belongs to the zinc-containing alcohol dehydrogenase family.</text>
</comment>
<keyword evidence="9" id="KW-1185">Reference proteome</keyword>
<dbReference type="PANTHER" id="PTHR42813">
    <property type="entry name" value="ZINC-TYPE ALCOHOL DEHYDROGENASE-LIKE"/>
    <property type="match status" value="1"/>
</dbReference>
<evidence type="ECO:0000256" key="6">
    <source>
        <dbReference type="RuleBase" id="RU361277"/>
    </source>
</evidence>
<dbReference type="InterPro" id="IPR011032">
    <property type="entry name" value="GroES-like_sf"/>
</dbReference>
<dbReference type="CDD" id="cd08285">
    <property type="entry name" value="NADP_ADH"/>
    <property type="match status" value="1"/>
</dbReference>
<dbReference type="Pfam" id="PF00107">
    <property type="entry name" value="ADH_zinc_N"/>
    <property type="match status" value="1"/>
</dbReference>
<evidence type="ECO:0000313" key="8">
    <source>
        <dbReference type="EMBL" id="MFD2799517.1"/>
    </source>
</evidence>
<dbReference type="InterPro" id="IPR002328">
    <property type="entry name" value="ADH_Zn_CS"/>
</dbReference>
<dbReference type="SUPFAM" id="SSF51735">
    <property type="entry name" value="NAD(P)-binding Rossmann-fold domains"/>
    <property type="match status" value="1"/>
</dbReference>
<feature type="domain" description="Enoyl reductase (ER)" evidence="7">
    <location>
        <begin position="28"/>
        <end position="368"/>
    </location>
</feature>
<dbReference type="InterPro" id="IPR020843">
    <property type="entry name" value="ER"/>
</dbReference>
<keyword evidence="5" id="KW-0560">Oxidoreductase</keyword>
<dbReference type="SMART" id="SM00829">
    <property type="entry name" value="PKS_ER"/>
    <property type="match status" value="1"/>
</dbReference>
<proteinExistence type="inferred from homology"/>
<organism evidence="8 9">
    <name type="scientific">Prauserella oleivorans</name>
    <dbReference type="NCBI Taxonomy" id="1478153"/>
    <lineage>
        <taxon>Bacteria</taxon>
        <taxon>Bacillati</taxon>
        <taxon>Actinomycetota</taxon>
        <taxon>Actinomycetes</taxon>
        <taxon>Pseudonocardiales</taxon>
        <taxon>Pseudonocardiaceae</taxon>
        <taxon>Prauserella</taxon>
    </lineage>
</organism>
<dbReference type="Gene3D" id="3.90.180.10">
    <property type="entry name" value="Medium-chain alcohol dehydrogenases, catalytic domain"/>
    <property type="match status" value="1"/>
</dbReference>
<dbReference type="Pfam" id="PF08240">
    <property type="entry name" value="ADH_N"/>
    <property type="match status" value="1"/>
</dbReference>
<evidence type="ECO:0000256" key="3">
    <source>
        <dbReference type="ARBA" id="ARBA00022723"/>
    </source>
</evidence>
<dbReference type="InterPro" id="IPR036291">
    <property type="entry name" value="NAD(P)-bd_dom_sf"/>
</dbReference>
<dbReference type="Proteomes" id="UP001597478">
    <property type="component" value="Unassembled WGS sequence"/>
</dbReference>
<evidence type="ECO:0000256" key="2">
    <source>
        <dbReference type="ARBA" id="ARBA00008072"/>
    </source>
</evidence>
<reference evidence="9" key="1">
    <citation type="journal article" date="2019" name="Int. J. Syst. Evol. Microbiol.">
        <title>The Global Catalogue of Microorganisms (GCM) 10K type strain sequencing project: providing services to taxonomists for standard genome sequencing and annotation.</title>
        <authorList>
            <consortium name="The Broad Institute Genomics Platform"/>
            <consortium name="The Broad Institute Genome Sequencing Center for Infectious Disease"/>
            <person name="Wu L."/>
            <person name="Ma J."/>
        </authorList>
    </citation>
    <scope>NUCLEOTIDE SEQUENCE [LARGE SCALE GENOMIC DNA]</scope>
    <source>
        <strain evidence="9">IBRC-M 10906</strain>
    </source>
</reference>
<dbReference type="PANTHER" id="PTHR42813:SF4">
    <property type="entry name" value="NADP-DEPENDENT ISOPROPANOL DEHYDROGENASE"/>
    <property type="match status" value="1"/>
</dbReference>
<dbReference type="Gene3D" id="3.40.50.720">
    <property type="entry name" value="NAD(P)-binding Rossmann-like Domain"/>
    <property type="match status" value="1"/>
</dbReference>